<evidence type="ECO:0000256" key="10">
    <source>
        <dbReference type="ARBA" id="ARBA00023329"/>
    </source>
</evidence>
<evidence type="ECO:0000256" key="7">
    <source>
        <dbReference type="ARBA" id="ARBA00022927"/>
    </source>
</evidence>
<dbReference type="Gene3D" id="2.60.40.1170">
    <property type="entry name" value="Mu homology domain, subdomain B"/>
    <property type="match status" value="2"/>
</dbReference>
<keyword evidence="5 12" id="KW-0963">Cytoplasm</keyword>
<feature type="domain" description="MHD" evidence="14">
    <location>
        <begin position="680"/>
        <end position="921"/>
    </location>
</feature>
<feature type="compositionally biased region" description="Pro residues" evidence="13">
    <location>
        <begin position="63"/>
        <end position="77"/>
    </location>
</feature>
<dbReference type="PANTHER" id="PTHR10121">
    <property type="entry name" value="COATOMER SUBUNIT DELTA"/>
    <property type="match status" value="1"/>
</dbReference>
<dbReference type="InterPro" id="IPR036168">
    <property type="entry name" value="AP2_Mu_C_sf"/>
</dbReference>
<comment type="subunit">
    <text evidence="3 12">Oligomeric complex that consists of at least the alpha, beta, beta', gamma, delta, epsilon and zeta subunits.</text>
</comment>
<dbReference type="GO" id="GO:0015031">
    <property type="term" value="P:protein transport"/>
    <property type="evidence" value="ECO:0007669"/>
    <property type="project" value="UniProtKB-KW"/>
</dbReference>
<dbReference type="CDD" id="cd09254">
    <property type="entry name" value="AP_delta-COPI_MHD"/>
    <property type="match status" value="1"/>
</dbReference>
<dbReference type="InterPro" id="IPR028565">
    <property type="entry name" value="MHD"/>
</dbReference>
<evidence type="ECO:0000259" key="14">
    <source>
        <dbReference type="PROSITE" id="PS51072"/>
    </source>
</evidence>
<keyword evidence="4 12" id="KW-0813">Transport</keyword>
<dbReference type="CDD" id="cd14830">
    <property type="entry name" value="Delta_COP_N"/>
    <property type="match status" value="1"/>
</dbReference>
<dbReference type="Gene3D" id="1.20.5.190">
    <property type="match status" value="1"/>
</dbReference>
<dbReference type="GO" id="GO:0000139">
    <property type="term" value="C:Golgi membrane"/>
    <property type="evidence" value="ECO:0007669"/>
    <property type="project" value="UniProtKB-SubCell"/>
</dbReference>
<evidence type="ECO:0000256" key="3">
    <source>
        <dbReference type="ARBA" id="ARBA00011775"/>
    </source>
</evidence>
<reference evidence="15" key="2">
    <citation type="submission" date="2018-05" db="EMBL/GenBank/DDBJ databases">
        <title>OpunRS2 (Oryza punctata Reference Sequence Version 2).</title>
        <authorList>
            <person name="Zhang J."/>
            <person name="Kudrna D."/>
            <person name="Lee S."/>
            <person name="Talag J."/>
            <person name="Welchert J."/>
            <person name="Wing R.A."/>
        </authorList>
    </citation>
    <scope>NUCLEOTIDE SEQUENCE [LARGE SCALE GENOMIC DNA]</scope>
</reference>
<dbReference type="FunFam" id="2.60.40.1170:FF:000015">
    <property type="entry name" value="Coatomer subunit delta"/>
    <property type="match status" value="1"/>
</dbReference>
<evidence type="ECO:0000256" key="12">
    <source>
        <dbReference type="RuleBase" id="RU366052"/>
    </source>
</evidence>
<feature type="compositionally biased region" description="Polar residues" evidence="13">
    <location>
        <begin position="299"/>
        <end position="308"/>
    </location>
</feature>
<evidence type="ECO:0000256" key="5">
    <source>
        <dbReference type="ARBA" id="ARBA00022490"/>
    </source>
</evidence>
<evidence type="ECO:0000313" key="15">
    <source>
        <dbReference type="EnsemblPlants" id="OPUNC01G35000.4"/>
    </source>
</evidence>
<keyword evidence="6 12" id="KW-0931">ER-Golgi transport</keyword>
<keyword evidence="10" id="KW-0968">Cytoplasmic vesicle</keyword>
<dbReference type="GO" id="GO:0006890">
    <property type="term" value="P:retrograde vesicle-mediated transport, Golgi to endoplasmic reticulum"/>
    <property type="evidence" value="ECO:0007669"/>
    <property type="project" value="UniProtKB-UniRule"/>
</dbReference>
<dbReference type="PROSITE" id="PS50096">
    <property type="entry name" value="IQ"/>
    <property type="match status" value="1"/>
</dbReference>
<evidence type="ECO:0000256" key="6">
    <source>
        <dbReference type="ARBA" id="ARBA00022892"/>
    </source>
</evidence>
<keyword evidence="16" id="KW-1185">Reference proteome</keyword>
<dbReference type="PROSITE" id="PS51072">
    <property type="entry name" value="MHD"/>
    <property type="match status" value="1"/>
</dbReference>
<dbReference type="Pfam" id="PF00612">
    <property type="entry name" value="IQ"/>
    <property type="match status" value="1"/>
</dbReference>
<evidence type="ECO:0000256" key="9">
    <source>
        <dbReference type="ARBA" id="ARBA00023136"/>
    </source>
</evidence>
<feature type="region of interest" description="Disordered" evidence="13">
    <location>
        <begin position="286"/>
        <end position="357"/>
    </location>
</feature>
<protein>
    <recommendedName>
        <fullName evidence="12">Coatomer subunit delta</fullName>
    </recommendedName>
</protein>
<dbReference type="InterPro" id="IPR027059">
    <property type="entry name" value="Coatomer_dsu"/>
</dbReference>
<keyword evidence="8 12" id="KW-0333">Golgi apparatus</keyword>
<dbReference type="AlphaFoldDB" id="A0A0E0JQM8"/>
<proteinExistence type="inferred from homology"/>
<feature type="compositionally biased region" description="Polar residues" evidence="13">
    <location>
        <begin position="391"/>
        <end position="407"/>
    </location>
</feature>
<evidence type="ECO:0000256" key="4">
    <source>
        <dbReference type="ARBA" id="ARBA00022448"/>
    </source>
</evidence>
<evidence type="ECO:0000313" key="16">
    <source>
        <dbReference type="Proteomes" id="UP000026962"/>
    </source>
</evidence>
<evidence type="ECO:0000256" key="1">
    <source>
        <dbReference type="ARBA" id="ARBA00004255"/>
    </source>
</evidence>
<evidence type="ECO:0000256" key="2">
    <source>
        <dbReference type="ARBA" id="ARBA00010516"/>
    </source>
</evidence>
<comment type="similarity">
    <text evidence="2 12">Belongs to the adaptor complexes medium subunit family. Delta-COP subfamily.</text>
</comment>
<feature type="compositionally biased region" description="Basic and acidic residues" evidence="13">
    <location>
        <begin position="20"/>
        <end position="33"/>
    </location>
</feature>
<keyword evidence="9 12" id="KW-0472">Membrane</keyword>
<dbReference type="SUPFAM" id="SSF64356">
    <property type="entry name" value="SNARE-like"/>
    <property type="match status" value="1"/>
</dbReference>
<dbReference type="EnsemblPlants" id="OPUNC01G35000.4">
    <property type="protein sequence ID" value="OPUNC01G35000.4"/>
    <property type="gene ID" value="OPUNC01G35000"/>
</dbReference>
<dbReference type="Pfam" id="PF00928">
    <property type="entry name" value="Adap_comp_sub"/>
    <property type="match status" value="1"/>
</dbReference>
<dbReference type="GO" id="GO:0030126">
    <property type="term" value="C:COPI vesicle coat"/>
    <property type="evidence" value="ECO:0007669"/>
    <property type="project" value="UniProtKB-UniRule"/>
</dbReference>
<sequence>MGKKGNWFSAVKKVFSSSDPDGREAKIEKADKSKSRRKWPFGKSKKSDPSTSTVAVPTSTAQPPQPPPPPPTHPTQPQPEEIKDVKAVETDSEQNKHAYSVALASAVAAEAAAVAAQAAAEVVRLTTATTAMPKSPVSSKEELAAIKIQTAFRGYLARRALRALRGLVRLKSLVDGNAVKRQTAHTLHCTQTMTRVQTQIYSRRVKMEEEKQALQRQLQLKHQRELEKMKIDEDWDHSHQSKEQVEASLWKNSGRTITPTFTDQGNPNWGWSWMERWMTSRPWESRVVSDKDPKDHYSTKNPSTSASRTYVPRAISIQRPATPNKSSRPPSRQSPSTPPSRAPSVTGKIRPASPRDSWLYKEDDLRSITSIRSERPRRQSIGGASVRDDASLTSTPALPSYMQSTESARAKSRYRSLLTDRFEVPERVPLVHSSIKKRLSFPVAEKPNVEHADKLMEGRRHSDPPKVDPASLKDVPVVLAASIISKSGKALFSRQFVDMSRIRIEGLLAAFPKLVGSGKQHTYVETENVRYVYQPIEALYLLLITNKQSNILEDLDTLRLLSKLVPEYAPSLDEEGVCKAAFELLFAFIEAISLGNKENVTVAQVKQYCEMESHEEKLHKLVMQSKINETKDVMRRKVTEIEKSKKTNQFLESLKAEGEVILEDTQSSATQSRSSYIPPSDPITVTIEEKLNVTVKRDGGVSNFDIQGTLALQILNDTDGFIQLQIENQDLPGLNFKTHPNINKELFNSQQIVGAKDPNRPFPSGQNETPLVKWRIQELSESSLPLAVNCWPSVSGNETYVNIEYEASEMFDLQNVVISIPLPALREAPSVRQIDGEWRYDSRNSVLEWSIILVDQSNRSGSLEFTVPAADPSTFFPISVGFSASNTFSDLKVTAIRPLREGSPPKFSQRNRLVTNNYQVV</sequence>
<dbReference type="InterPro" id="IPR011012">
    <property type="entry name" value="Longin-like_dom_sf"/>
</dbReference>
<evidence type="ECO:0000256" key="11">
    <source>
        <dbReference type="ARBA" id="ARBA00025536"/>
    </source>
</evidence>
<feature type="compositionally biased region" description="Basic residues" evidence="13">
    <location>
        <begin position="34"/>
        <end position="44"/>
    </location>
</feature>
<evidence type="ECO:0000256" key="13">
    <source>
        <dbReference type="SAM" id="MobiDB-lite"/>
    </source>
</evidence>
<dbReference type="Proteomes" id="UP000026962">
    <property type="component" value="Chromosome 1"/>
</dbReference>
<comment type="function">
    <text evidence="11">The coatomer is a cytosolic protein complex that binds to dilysine motifs and reversibly associates with Golgi non-clathrin-coated vesicles, which further mediate biosynthetic protein transport from the ER, via the Golgi up to the trans Golgi network. Coatomer complex is required for budding from Golgi membranes, and is essential for the retrograde Golgi-to-ER transport of dilysine-tagged proteins.</text>
</comment>
<dbReference type="InterPro" id="IPR000048">
    <property type="entry name" value="IQ_motif_EF-hand-BS"/>
</dbReference>
<dbReference type="Gramene" id="OPUNC01G35000.4">
    <property type="protein sequence ID" value="OPUNC01G35000.4"/>
    <property type="gene ID" value="OPUNC01G35000"/>
</dbReference>
<dbReference type="GO" id="GO:0051645">
    <property type="term" value="P:Golgi localization"/>
    <property type="evidence" value="ECO:0007669"/>
    <property type="project" value="TreeGrafter"/>
</dbReference>
<feature type="compositionally biased region" description="Basic and acidic residues" evidence="13">
    <location>
        <begin position="286"/>
        <end position="298"/>
    </location>
</feature>
<dbReference type="SMART" id="SM00015">
    <property type="entry name" value="IQ"/>
    <property type="match status" value="1"/>
</dbReference>
<dbReference type="SUPFAM" id="SSF49447">
    <property type="entry name" value="Second domain of Mu2 adaptin subunit (ap50) of ap2 adaptor"/>
    <property type="match status" value="1"/>
</dbReference>
<reference evidence="15" key="1">
    <citation type="submission" date="2015-04" db="UniProtKB">
        <authorList>
            <consortium name="EnsemblPlants"/>
        </authorList>
    </citation>
    <scope>IDENTIFICATION</scope>
</reference>
<dbReference type="PANTHER" id="PTHR10121:SF3">
    <property type="entry name" value="COATOMER SUBUNIT DELTA-3"/>
    <property type="match status" value="1"/>
</dbReference>
<feature type="region of interest" description="Disordered" evidence="13">
    <location>
        <begin position="1"/>
        <end position="79"/>
    </location>
</feature>
<dbReference type="FunFam" id="3.30.450.60:FF:000003">
    <property type="entry name" value="Coatomer subunit delta"/>
    <property type="match status" value="1"/>
</dbReference>
<feature type="compositionally biased region" description="Low complexity" evidence="13">
    <location>
        <begin position="323"/>
        <end position="335"/>
    </location>
</feature>
<dbReference type="GO" id="GO:0006888">
    <property type="term" value="P:endoplasmic reticulum to Golgi vesicle-mediated transport"/>
    <property type="evidence" value="ECO:0007669"/>
    <property type="project" value="TreeGrafter"/>
</dbReference>
<evidence type="ECO:0000256" key="8">
    <source>
        <dbReference type="ARBA" id="ARBA00023034"/>
    </source>
</evidence>
<organism evidence="15">
    <name type="scientific">Oryza punctata</name>
    <name type="common">Red rice</name>
    <dbReference type="NCBI Taxonomy" id="4537"/>
    <lineage>
        <taxon>Eukaryota</taxon>
        <taxon>Viridiplantae</taxon>
        <taxon>Streptophyta</taxon>
        <taxon>Embryophyta</taxon>
        <taxon>Tracheophyta</taxon>
        <taxon>Spermatophyta</taxon>
        <taxon>Magnoliopsida</taxon>
        <taxon>Liliopsida</taxon>
        <taxon>Poales</taxon>
        <taxon>Poaceae</taxon>
        <taxon>BOP clade</taxon>
        <taxon>Oryzoideae</taxon>
        <taxon>Oryzeae</taxon>
        <taxon>Oryzinae</taxon>
        <taxon>Oryza</taxon>
    </lineage>
</organism>
<accession>A0A0E0JQM8</accession>
<comment type="subcellular location">
    <subcellularLocation>
        <location evidence="12">Cytoplasm</location>
    </subcellularLocation>
    <subcellularLocation>
        <location evidence="1 12">Golgi apparatus membrane</location>
        <topology evidence="1 12">Peripheral membrane protein</topology>
        <orientation evidence="1 12">Cytoplasmic side</orientation>
    </subcellularLocation>
    <subcellularLocation>
        <location evidence="12">Cytoplasmic vesicle</location>
        <location evidence="12">COPI-coated vesicle membrane</location>
        <topology evidence="12">Peripheral membrane protein</topology>
        <orientation evidence="12">Cytoplasmic side</orientation>
    </subcellularLocation>
</comment>
<dbReference type="Gene3D" id="3.30.450.60">
    <property type="match status" value="1"/>
</dbReference>
<feature type="region of interest" description="Disordered" evidence="13">
    <location>
        <begin position="370"/>
        <end position="412"/>
    </location>
</feature>
<keyword evidence="7 12" id="KW-0653">Protein transport</keyword>
<name>A0A0E0JQM8_ORYPU</name>
<feature type="compositionally biased region" description="Low complexity" evidence="13">
    <location>
        <begin position="49"/>
        <end position="62"/>
    </location>
</feature>